<keyword evidence="2" id="KW-1185">Reference proteome</keyword>
<protein>
    <submittedName>
        <fullName evidence="1">Uncharacterized protein</fullName>
    </submittedName>
</protein>
<reference evidence="1" key="2">
    <citation type="submission" date="2022-06" db="UniProtKB">
        <authorList>
            <consortium name="EnsemblMetazoa"/>
        </authorList>
    </citation>
    <scope>IDENTIFICATION</scope>
    <source>
        <strain evidence="1">DF5081</strain>
    </source>
</reference>
<dbReference type="EnsemblMetazoa" id="CJA31724.1">
    <property type="protein sequence ID" value="CJA31724.1"/>
    <property type="gene ID" value="WBGene00207571"/>
</dbReference>
<organism evidence="1 2">
    <name type="scientific">Caenorhabditis japonica</name>
    <dbReference type="NCBI Taxonomy" id="281687"/>
    <lineage>
        <taxon>Eukaryota</taxon>
        <taxon>Metazoa</taxon>
        <taxon>Ecdysozoa</taxon>
        <taxon>Nematoda</taxon>
        <taxon>Chromadorea</taxon>
        <taxon>Rhabditida</taxon>
        <taxon>Rhabditina</taxon>
        <taxon>Rhabditomorpha</taxon>
        <taxon>Rhabditoidea</taxon>
        <taxon>Rhabditidae</taxon>
        <taxon>Peloderinae</taxon>
        <taxon>Caenorhabditis</taxon>
    </lineage>
</organism>
<dbReference type="Proteomes" id="UP000005237">
    <property type="component" value="Unassembled WGS sequence"/>
</dbReference>
<evidence type="ECO:0000313" key="1">
    <source>
        <dbReference type="EnsemblMetazoa" id="CJA31724.1"/>
    </source>
</evidence>
<proteinExistence type="predicted"/>
<name>A0A8R1EAH1_CAEJA</name>
<sequence length="73" mass="8420">MGWLTGCMLTGTNRAKRTYPTAATTQTRNSIRDEWFHRLALAPDVNKLDEEEVKRDNNLEYFLITDNENGKGM</sequence>
<evidence type="ECO:0000313" key="2">
    <source>
        <dbReference type="Proteomes" id="UP000005237"/>
    </source>
</evidence>
<reference evidence="2" key="1">
    <citation type="submission" date="2010-08" db="EMBL/GenBank/DDBJ databases">
        <authorList>
            <consortium name="Caenorhabditis japonica Sequencing Consortium"/>
            <person name="Wilson R.K."/>
        </authorList>
    </citation>
    <scope>NUCLEOTIDE SEQUENCE [LARGE SCALE GENOMIC DNA]</scope>
    <source>
        <strain evidence="2">DF5081</strain>
    </source>
</reference>
<accession>A0A8R1EAH1</accession>
<dbReference type="AlphaFoldDB" id="A0A8R1EAH1"/>